<protein>
    <submittedName>
        <fullName evidence="9">Amino acid carrier protein</fullName>
    </submittedName>
</protein>
<dbReference type="STRING" id="349095.SAMN05660299_02189"/>
<dbReference type="EMBL" id="FNHQ01000026">
    <property type="protein sequence ID" value="SDN14164.1"/>
    <property type="molecule type" value="Genomic_DNA"/>
</dbReference>
<keyword evidence="5 8" id="KW-0812">Transmembrane</keyword>
<keyword evidence="8" id="KW-0769">Symport</keyword>
<dbReference type="InterPro" id="IPR001463">
    <property type="entry name" value="Na/Ala_symport"/>
</dbReference>
<evidence type="ECO:0000256" key="8">
    <source>
        <dbReference type="RuleBase" id="RU363064"/>
    </source>
</evidence>
<dbReference type="PRINTS" id="PR00175">
    <property type="entry name" value="NAALASMPORT"/>
</dbReference>
<keyword evidence="7 8" id="KW-0472">Membrane</keyword>
<feature type="transmembrane region" description="Helical" evidence="8">
    <location>
        <begin position="234"/>
        <end position="252"/>
    </location>
</feature>
<evidence type="ECO:0000256" key="3">
    <source>
        <dbReference type="ARBA" id="ARBA00022448"/>
    </source>
</evidence>
<feature type="transmembrane region" description="Helical" evidence="8">
    <location>
        <begin position="124"/>
        <end position="145"/>
    </location>
</feature>
<dbReference type="PANTHER" id="PTHR30330">
    <property type="entry name" value="AGSS FAMILY TRANSPORTER, SODIUM-ALANINE"/>
    <property type="match status" value="1"/>
</dbReference>
<gene>
    <name evidence="9" type="ORF">SAMN05660299_02189</name>
</gene>
<sequence length="280" mass="29853">MWTAVILTGIVAAVTIGGLQSIARTAEKIVPAMAIIYCASTLGFLIIFYDKIPAAIIEIMTDAFTPTAATGGFLGATVMVAMRNGIARGVFSNESGLGSAPIVAAAAKTKWPAEQGLISMTGTFIDTIIICTMTGLVLVVSGLWNGDMNGATLTQGAFLQAFPNFGSMMLMVGLVLFAFTTILGWNYYGERCCEYLVGVKGIMPYRIIFIMLVACGAFLKLEAIWVLADIVNGLMAIPNLIALLGLSGVVVSETKAYYAHLKEEKMQTRVTGRISETFKE</sequence>
<name>A0A1G9YYM8_9FIRM</name>
<evidence type="ECO:0000256" key="7">
    <source>
        <dbReference type="ARBA" id="ARBA00023136"/>
    </source>
</evidence>
<keyword evidence="3 8" id="KW-0813">Transport</keyword>
<proteinExistence type="inferred from homology"/>
<evidence type="ECO:0000256" key="4">
    <source>
        <dbReference type="ARBA" id="ARBA00022475"/>
    </source>
</evidence>
<feature type="transmembrane region" description="Helical" evidence="8">
    <location>
        <begin position="29"/>
        <end position="49"/>
    </location>
</feature>
<evidence type="ECO:0000313" key="9">
    <source>
        <dbReference type="EMBL" id="SDN14164.1"/>
    </source>
</evidence>
<dbReference type="GO" id="GO:0005886">
    <property type="term" value="C:plasma membrane"/>
    <property type="evidence" value="ECO:0007669"/>
    <property type="project" value="UniProtKB-SubCell"/>
</dbReference>
<dbReference type="AlphaFoldDB" id="A0A1G9YYM8"/>
<accession>A0A1G9YYM8</accession>
<keyword evidence="4 8" id="KW-1003">Cell membrane</keyword>
<dbReference type="Pfam" id="PF01235">
    <property type="entry name" value="Na_Ala_symp"/>
    <property type="match status" value="1"/>
</dbReference>
<comment type="caution">
    <text evidence="8">Lacks conserved residue(s) required for the propagation of feature annotation.</text>
</comment>
<evidence type="ECO:0000256" key="1">
    <source>
        <dbReference type="ARBA" id="ARBA00004651"/>
    </source>
</evidence>
<organism evidence="9 10">
    <name type="scientific">Megasphaera paucivorans</name>
    <dbReference type="NCBI Taxonomy" id="349095"/>
    <lineage>
        <taxon>Bacteria</taxon>
        <taxon>Bacillati</taxon>
        <taxon>Bacillota</taxon>
        <taxon>Negativicutes</taxon>
        <taxon>Veillonellales</taxon>
        <taxon>Veillonellaceae</taxon>
        <taxon>Megasphaera</taxon>
    </lineage>
</organism>
<dbReference type="Proteomes" id="UP000199309">
    <property type="component" value="Unassembled WGS sequence"/>
</dbReference>
<reference evidence="9 10" key="1">
    <citation type="submission" date="2016-10" db="EMBL/GenBank/DDBJ databases">
        <authorList>
            <person name="de Groot N.N."/>
        </authorList>
    </citation>
    <scope>NUCLEOTIDE SEQUENCE [LARGE SCALE GENOMIC DNA]</scope>
    <source>
        <strain evidence="9 10">DSM 16981</strain>
    </source>
</reference>
<evidence type="ECO:0000256" key="5">
    <source>
        <dbReference type="ARBA" id="ARBA00022692"/>
    </source>
</evidence>
<evidence type="ECO:0000256" key="6">
    <source>
        <dbReference type="ARBA" id="ARBA00022989"/>
    </source>
</evidence>
<comment type="similarity">
    <text evidence="2 8">Belongs to the alanine or glycine:cation symporter (AGCS) (TC 2.A.25) family.</text>
</comment>
<dbReference type="GO" id="GO:0005283">
    <property type="term" value="F:amino acid:sodium symporter activity"/>
    <property type="evidence" value="ECO:0007669"/>
    <property type="project" value="InterPro"/>
</dbReference>
<dbReference type="PANTHER" id="PTHR30330:SF3">
    <property type="entry name" value="TRANSCRIPTIONAL REGULATOR, LRP FAMILY"/>
    <property type="match status" value="1"/>
</dbReference>
<comment type="subcellular location">
    <subcellularLocation>
        <location evidence="1 8">Cell membrane</location>
        <topology evidence="1 8">Multi-pass membrane protein</topology>
    </subcellularLocation>
</comment>
<evidence type="ECO:0000256" key="2">
    <source>
        <dbReference type="ARBA" id="ARBA00009261"/>
    </source>
</evidence>
<evidence type="ECO:0000313" key="10">
    <source>
        <dbReference type="Proteomes" id="UP000199309"/>
    </source>
</evidence>
<feature type="transmembrane region" description="Helical" evidence="8">
    <location>
        <begin position="208"/>
        <end position="228"/>
    </location>
</feature>
<dbReference type="NCBIfam" id="TIGR00835">
    <property type="entry name" value="agcS"/>
    <property type="match status" value="1"/>
</dbReference>
<keyword evidence="6 8" id="KW-1133">Transmembrane helix</keyword>
<feature type="transmembrane region" description="Helical" evidence="8">
    <location>
        <begin position="165"/>
        <end position="188"/>
    </location>
</feature>
<keyword evidence="10" id="KW-1185">Reference proteome</keyword>